<sequence length="383" mass="40651">MSLLTEPMLLIGLHLLLLFVATTAAPPSGASTSPVAACRTSVYPKLCRALLAPLRFPADPYSFGQYSVKQALKQAQRTSEMLDRLLSPVGTSRSRRISGRGAGAQALEDCRQLARLNAGYLEVVEAKLGRGRWALSGTEADHVRALMSALVTNQQTCFDGLEEAAASRGSAAAPSPSSELFAPLANASQVFSVSLELVTSALTGKGRNSGNRAGFVPEHHDAGHPVGGRKLAEGTQYRVLEGVRINSSVVVAKDGSGNFTTVADAISAAPNGTDVEDGYFKIVVREGVYEENVVVGREKKNLILVGAGINRTVVTGNRSVIDGWSTYNSATFAVHGERFIAVNITFENSAGPEKHQAVAVRNSADLSTFYRCGFLGYQDTLYA</sequence>
<evidence type="ECO:0000256" key="5">
    <source>
        <dbReference type="ARBA" id="ARBA00023085"/>
    </source>
</evidence>
<dbReference type="InterPro" id="IPR035513">
    <property type="entry name" value="Invertase/methylesterase_inhib"/>
</dbReference>
<feature type="chain" id="PRO_5011114081" evidence="6">
    <location>
        <begin position="25"/>
        <end position="383"/>
    </location>
</feature>
<dbReference type="Pfam" id="PF04043">
    <property type="entry name" value="PMEI"/>
    <property type="match status" value="1"/>
</dbReference>
<dbReference type="EMBL" id="GDJX01006117">
    <property type="protein sequence ID" value="JAT61819.1"/>
    <property type="molecule type" value="Transcribed_RNA"/>
</dbReference>
<evidence type="ECO:0000256" key="2">
    <source>
        <dbReference type="ARBA" id="ARBA00006027"/>
    </source>
</evidence>
<dbReference type="GO" id="GO:0004857">
    <property type="term" value="F:enzyme inhibitor activity"/>
    <property type="evidence" value="ECO:0007669"/>
    <property type="project" value="InterPro"/>
</dbReference>
<comment type="similarity">
    <text evidence="3">In the C-terminal section; belongs to the pectinesterase family.</text>
</comment>
<dbReference type="GO" id="GO:0042545">
    <property type="term" value="P:cell wall modification"/>
    <property type="evidence" value="ECO:0007669"/>
    <property type="project" value="InterPro"/>
</dbReference>
<evidence type="ECO:0000256" key="3">
    <source>
        <dbReference type="ARBA" id="ARBA00007786"/>
    </source>
</evidence>
<accession>A0A1D1Z4N8</accession>
<evidence type="ECO:0000256" key="4">
    <source>
        <dbReference type="ARBA" id="ARBA00022801"/>
    </source>
</evidence>
<dbReference type="SUPFAM" id="SSF51126">
    <property type="entry name" value="Pectin lyase-like"/>
    <property type="match status" value="1"/>
</dbReference>
<organism evidence="8">
    <name type="scientific">Anthurium amnicola</name>
    <dbReference type="NCBI Taxonomy" id="1678845"/>
    <lineage>
        <taxon>Eukaryota</taxon>
        <taxon>Viridiplantae</taxon>
        <taxon>Streptophyta</taxon>
        <taxon>Embryophyta</taxon>
        <taxon>Tracheophyta</taxon>
        <taxon>Spermatophyta</taxon>
        <taxon>Magnoliopsida</taxon>
        <taxon>Liliopsida</taxon>
        <taxon>Araceae</taxon>
        <taxon>Pothoideae</taxon>
        <taxon>Potheae</taxon>
        <taxon>Anthurium</taxon>
    </lineage>
</organism>
<proteinExistence type="inferred from homology"/>
<dbReference type="GO" id="GO:0045490">
    <property type="term" value="P:pectin catabolic process"/>
    <property type="evidence" value="ECO:0007669"/>
    <property type="project" value="UniProtKB-UniPathway"/>
</dbReference>
<gene>
    <name evidence="8" type="primary">PME25_3</name>
    <name evidence="8" type="ORF">g.54054</name>
</gene>
<evidence type="ECO:0000256" key="1">
    <source>
        <dbReference type="ARBA" id="ARBA00005184"/>
    </source>
</evidence>
<keyword evidence="6" id="KW-0732">Signal</keyword>
<keyword evidence="5" id="KW-0063">Aspartyl esterase</keyword>
<dbReference type="SMART" id="SM00856">
    <property type="entry name" value="PMEI"/>
    <property type="match status" value="1"/>
</dbReference>
<protein>
    <submittedName>
        <fullName evidence="8">Putative pectinesterase/pectinesterase inhibitor 25</fullName>
    </submittedName>
</protein>
<feature type="non-terminal residue" evidence="8">
    <location>
        <position position="383"/>
    </location>
</feature>
<comment type="pathway">
    <text evidence="1">Glycan metabolism; pectin degradation; 2-dehydro-3-deoxy-D-gluconate from pectin: step 1/5.</text>
</comment>
<dbReference type="InterPro" id="IPR011050">
    <property type="entry name" value="Pectin_lyase_fold/virulence"/>
</dbReference>
<keyword evidence="4" id="KW-0378">Hydrolase</keyword>
<dbReference type="Gene3D" id="1.20.140.40">
    <property type="entry name" value="Invertase/pectin methylesterase inhibitor family protein"/>
    <property type="match status" value="1"/>
</dbReference>
<evidence type="ECO:0000256" key="6">
    <source>
        <dbReference type="SAM" id="SignalP"/>
    </source>
</evidence>
<feature type="signal peptide" evidence="6">
    <location>
        <begin position="1"/>
        <end position="24"/>
    </location>
</feature>
<dbReference type="UniPathway" id="UPA00545">
    <property type="reaction ID" value="UER00823"/>
</dbReference>
<dbReference type="InterPro" id="IPR000070">
    <property type="entry name" value="Pectinesterase_cat"/>
</dbReference>
<evidence type="ECO:0000313" key="8">
    <source>
        <dbReference type="EMBL" id="JAT61819.1"/>
    </source>
</evidence>
<dbReference type="Pfam" id="PF01095">
    <property type="entry name" value="Pectinesterase"/>
    <property type="match status" value="1"/>
</dbReference>
<dbReference type="PANTHER" id="PTHR31707">
    <property type="entry name" value="PECTINESTERASE"/>
    <property type="match status" value="1"/>
</dbReference>
<dbReference type="CDD" id="cd15798">
    <property type="entry name" value="PMEI-like_3"/>
    <property type="match status" value="1"/>
</dbReference>
<dbReference type="InterPro" id="IPR006501">
    <property type="entry name" value="Pectinesterase_inhib_dom"/>
</dbReference>
<dbReference type="InterPro" id="IPR012334">
    <property type="entry name" value="Pectin_lyas_fold"/>
</dbReference>
<dbReference type="AlphaFoldDB" id="A0A1D1Z4N8"/>
<name>A0A1D1Z4N8_9ARAE</name>
<dbReference type="SUPFAM" id="SSF101148">
    <property type="entry name" value="Plant invertase/pectin methylesterase inhibitor"/>
    <property type="match status" value="1"/>
</dbReference>
<dbReference type="Gene3D" id="2.160.20.10">
    <property type="entry name" value="Single-stranded right-handed beta-helix, Pectin lyase-like"/>
    <property type="match status" value="1"/>
</dbReference>
<feature type="domain" description="Pectinesterase inhibitor" evidence="7">
    <location>
        <begin position="29"/>
        <end position="197"/>
    </location>
</feature>
<comment type="similarity">
    <text evidence="2">In the N-terminal section; belongs to the PMEI family.</text>
</comment>
<evidence type="ECO:0000259" key="7">
    <source>
        <dbReference type="SMART" id="SM00856"/>
    </source>
</evidence>
<dbReference type="GO" id="GO:0030599">
    <property type="term" value="F:pectinesterase activity"/>
    <property type="evidence" value="ECO:0007669"/>
    <property type="project" value="InterPro"/>
</dbReference>
<reference evidence="8" key="1">
    <citation type="submission" date="2015-07" db="EMBL/GenBank/DDBJ databases">
        <title>Transcriptome Assembly of Anthurium amnicola.</title>
        <authorList>
            <person name="Suzuki J."/>
        </authorList>
    </citation>
    <scope>NUCLEOTIDE SEQUENCE</scope>
</reference>